<dbReference type="InterPro" id="IPR007569">
    <property type="entry name" value="DUF559"/>
</dbReference>
<keyword evidence="2" id="KW-0255">Endonuclease</keyword>
<protein>
    <submittedName>
        <fullName evidence="2">Endonuclease domain-containing protein</fullName>
    </submittedName>
</protein>
<dbReference type="InterPro" id="IPR011335">
    <property type="entry name" value="Restrct_endonuc-II-like"/>
</dbReference>
<gene>
    <name evidence="2" type="ORF">IQ217_01650</name>
</gene>
<feature type="domain" description="DUF559" evidence="1">
    <location>
        <begin position="1"/>
        <end position="104"/>
    </location>
</feature>
<keyword evidence="2" id="KW-0540">Nuclease</keyword>
<evidence type="ECO:0000313" key="3">
    <source>
        <dbReference type="Proteomes" id="UP000658720"/>
    </source>
</evidence>
<dbReference type="CDD" id="cd01038">
    <property type="entry name" value="Endonuclease_DUF559"/>
    <property type="match status" value="1"/>
</dbReference>
<proteinExistence type="predicted"/>
<organism evidence="2 3">
    <name type="scientific">Synechocystis salina LEGE 00031</name>
    <dbReference type="NCBI Taxonomy" id="1828736"/>
    <lineage>
        <taxon>Bacteria</taxon>
        <taxon>Bacillati</taxon>
        <taxon>Cyanobacteriota</taxon>
        <taxon>Cyanophyceae</taxon>
        <taxon>Synechococcales</taxon>
        <taxon>Merismopediaceae</taxon>
        <taxon>Synechocystis</taxon>
    </lineage>
</organism>
<accession>A0ABR9VMK9</accession>
<keyword evidence="2" id="KW-0378">Hydrolase</keyword>
<reference evidence="2 3" key="1">
    <citation type="submission" date="2020-10" db="EMBL/GenBank/DDBJ databases">
        <authorList>
            <person name="Castelo-Branco R."/>
            <person name="Eusebio N."/>
            <person name="Adriana R."/>
            <person name="Vieira A."/>
            <person name="Brugerolle De Fraissinette N."/>
            <person name="Rezende De Castro R."/>
            <person name="Schneider M.P."/>
            <person name="Vasconcelos V."/>
            <person name="Leao P.N."/>
        </authorList>
    </citation>
    <scope>NUCLEOTIDE SEQUENCE [LARGE SCALE GENOMIC DNA]</scope>
    <source>
        <strain evidence="2 3">LEGE 00031</strain>
    </source>
</reference>
<dbReference type="GO" id="GO:0004519">
    <property type="term" value="F:endonuclease activity"/>
    <property type="evidence" value="ECO:0007669"/>
    <property type="project" value="UniProtKB-KW"/>
</dbReference>
<dbReference type="PANTHER" id="PTHR38590">
    <property type="entry name" value="BLL0828 PROTEIN"/>
    <property type="match status" value="1"/>
</dbReference>
<evidence type="ECO:0000313" key="2">
    <source>
        <dbReference type="EMBL" id="MBE9252575.1"/>
    </source>
</evidence>
<comment type="caution">
    <text evidence="2">The sequence shown here is derived from an EMBL/GenBank/DDBJ whole genome shotgun (WGS) entry which is preliminary data.</text>
</comment>
<evidence type="ECO:0000259" key="1">
    <source>
        <dbReference type="Pfam" id="PF04480"/>
    </source>
</evidence>
<dbReference type="SUPFAM" id="SSF52980">
    <property type="entry name" value="Restriction endonuclease-like"/>
    <property type="match status" value="1"/>
</dbReference>
<dbReference type="RefSeq" id="WP_190598392.1">
    <property type="nucleotide sequence ID" value="NZ_JADEVV010000003.1"/>
</dbReference>
<sequence length="106" mass="12536">MRKNSTPAERKLWNLLKGTKPFGRGGIRVWRQRPIDHFIVDFYIPQLKLVIEVDGDSHFSPDNLAYDQQRSRILESYGLSVIRFTNREVLDNLDGVWERICEFLPF</sequence>
<dbReference type="EMBL" id="JADEVV010000003">
    <property type="protein sequence ID" value="MBE9252575.1"/>
    <property type="molecule type" value="Genomic_DNA"/>
</dbReference>
<dbReference type="InterPro" id="IPR047216">
    <property type="entry name" value="Endonuclease_DUF559_bact"/>
</dbReference>
<keyword evidence="3" id="KW-1185">Reference proteome</keyword>
<dbReference type="Proteomes" id="UP000658720">
    <property type="component" value="Unassembled WGS sequence"/>
</dbReference>
<dbReference type="Gene3D" id="3.40.960.10">
    <property type="entry name" value="VSR Endonuclease"/>
    <property type="match status" value="1"/>
</dbReference>
<dbReference type="PANTHER" id="PTHR38590:SF1">
    <property type="entry name" value="BLL0828 PROTEIN"/>
    <property type="match status" value="1"/>
</dbReference>
<dbReference type="Pfam" id="PF04480">
    <property type="entry name" value="DUF559"/>
    <property type="match status" value="1"/>
</dbReference>
<name>A0ABR9VMK9_9SYNC</name>